<sequence>MNRMELLSDRIAAAHLDRRRNRELQRQERIFNTKVRTIGIDVEALQHQVQEKKSQQESEAEALKEYADDLIRTECTALLLESRQKQDERLLAEAIDNFRQQFQQPSSRREFDLNDPEALKKQEGVRILPGLVGEDLDNLERTRRQQEQLRDWTLQQQQELDQAKELQRLQAQQYDQSTLSLDNRALELQKMEEEHKRATNIKIRDFNRALADELRAQREREHWKEEENNQTDNLNHLQGELLSESTQQSARVHRDCYKGMTPEQIREFTNCLRQQAEEKRRVRMQQREEQLQEDRLLMASARAALLQERQQARMNKEMRRAVDETNIQLAQAQHAMRKKEVYTNIPDESFFAQFNNCSR</sequence>
<evidence type="ECO:0000256" key="7">
    <source>
        <dbReference type="ARBA" id="ARBA00023212"/>
    </source>
</evidence>
<protein>
    <recommendedName>
        <fullName evidence="13">RIB43A-like with coiled-coils protein 2</fullName>
    </recommendedName>
</protein>
<comment type="similarity">
    <text evidence="2">Belongs to the RIB43A family.</text>
</comment>
<evidence type="ECO:0000256" key="1">
    <source>
        <dbReference type="ARBA" id="ARBA00004611"/>
    </source>
</evidence>
<feature type="coiled-coil region" evidence="10">
    <location>
        <begin position="274"/>
        <end position="335"/>
    </location>
</feature>
<comment type="subunit">
    <text evidence="9">Microtubule inner protein component of sperm flagellar doublet microtubules.</text>
</comment>
<keyword evidence="12" id="KW-1185">Reference proteome</keyword>
<evidence type="ECO:0000313" key="12">
    <source>
        <dbReference type="Proteomes" id="UP000593565"/>
    </source>
</evidence>
<evidence type="ECO:0000256" key="4">
    <source>
        <dbReference type="ARBA" id="ARBA00022846"/>
    </source>
</evidence>
<dbReference type="Proteomes" id="UP000593565">
    <property type="component" value="Unassembled WGS sequence"/>
</dbReference>
<evidence type="ECO:0000256" key="10">
    <source>
        <dbReference type="SAM" id="Coils"/>
    </source>
</evidence>
<evidence type="ECO:0000256" key="5">
    <source>
        <dbReference type="ARBA" id="ARBA00023054"/>
    </source>
</evidence>
<evidence type="ECO:0000256" key="9">
    <source>
        <dbReference type="ARBA" id="ARBA00046435"/>
    </source>
</evidence>
<evidence type="ECO:0000256" key="8">
    <source>
        <dbReference type="ARBA" id="ARBA00023273"/>
    </source>
</evidence>
<dbReference type="EMBL" id="JAAGNN010000001">
    <property type="protein sequence ID" value="KAF4094284.1"/>
    <property type="molecule type" value="Genomic_DNA"/>
</dbReference>
<evidence type="ECO:0008006" key="13">
    <source>
        <dbReference type="Google" id="ProtNLM"/>
    </source>
</evidence>
<dbReference type="PANTHER" id="PTHR14517:SF10">
    <property type="entry name" value="RIB43A-LIKE WITH COILED-COILS PROTEIN 2"/>
    <property type="match status" value="1"/>
</dbReference>
<dbReference type="AlphaFoldDB" id="A0A7J6BGU0"/>
<keyword evidence="7" id="KW-0206">Cytoskeleton</keyword>
<dbReference type="PANTHER" id="PTHR14517">
    <property type="entry name" value="RIB43A-RELATED"/>
    <property type="match status" value="1"/>
</dbReference>
<comment type="caution">
    <text evidence="11">The sequence shown here is derived from an EMBL/GenBank/DDBJ whole genome shotgun (WGS) entry which is preliminary data.</text>
</comment>
<dbReference type="InterPro" id="IPR008805">
    <property type="entry name" value="RIB43A"/>
</dbReference>
<evidence type="ECO:0000256" key="3">
    <source>
        <dbReference type="ARBA" id="ARBA00022490"/>
    </source>
</evidence>
<keyword evidence="6" id="KW-0969">Cilium</keyword>
<keyword evidence="8" id="KW-0966">Cell projection</keyword>
<dbReference type="Pfam" id="PF05914">
    <property type="entry name" value="RIB43A"/>
    <property type="match status" value="1"/>
</dbReference>
<keyword evidence="3" id="KW-0963">Cytoplasm</keyword>
<organism evidence="11 12">
    <name type="scientific">Ameiurus melas</name>
    <name type="common">Black bullhead</name>
    <name type="synonym">Silurus melas</name>
    <dbReference type="NCBI Taxonomy" id="219545"/>
    <lineage>
        <taxon>Eukaryota</taxon>
        <taxon>Metazoa</taxon>
        <taxon>Chordata</taxon>
        <taxon>Craniata</taxon>
        <taxon>Vertebrata</taxon>
        <taxon>Euteleostomi</taxon>
        <taxon>Actinopterygii</taxon>
        <taxon>Neopterygii</taxon>
        <taxon>Teleostei</taxon>
        <taxon>Ostariophysi</taxon>
        <taxon>Siluriformes</taxon>
        <taxon>Ictaluridae</taxon>
        <taxon>Ameiurus</taxon>
    </lineage>
</organism>
<feature type="coiled-coil region" evidence="10">
    <location>
        <begin position="181"/>
        <end position="240"/>
    </location>
</feature>
<evidence type="ECO:0000256" key="2">
    <source>
        <dbReference type="ARBA" id="ARBA00006875"/>
    </source>
</evidence>
<comment type="subcellular location">
    <subcellularLocation>
        <location evidence="1">Cytoplasm</location>
        <location evidence="1">Cytoskeleton</location>
        <location evidence="1">Flagellum axoneme</location>
    </subcellularLocation>
</comment>
<evidence type="ECO:0000313" key="11">
    <source>
        <dbReference type="EMBL" id="KAF4094284.1"/>
    </source>
</evidence>
<accession>A0A7J6BGU0</accession>
<keyword evidence="5 10" id="KW-0175">Coiled coil</keyword>
<proteinExistence type="inferred from homology"/>
<reference evidence="11 12" key="1">
    <citation type="submission" date="2020-02" db="EMBL/GenBank/DDBJ databases">
        <title>A chromosome-scale genome assembly of the black bullhead catfish (Ameiurus melas).</title>
        <authorList>
            <person name="Wen M."/>
            <person name="Zham M."/>
            <person name="Cabau C."/>
            <person name="Klopp C."/>
            <person name="Donnadieu C."/>
            <person name="Roques C."/>
            <person name="Bouchez O."/>
            <person name="Lampietro C."/>
            <person name="Jouanno E."/>
            <person name="Herpin A."/>
            <person name="Louis A."/>
            <person name="Berthelot C."/>
            <person name="Parey E."/>
            <person name="Roest-Crollius H."/>
            <person name="Braasch I."/>
            <person name="Postlethwait J."/>
            <person name="Robinson-Rechavi M."/>
            <person name="Echchiki A."/>
            <person name="Begum T."/>
            <person name="Montfort J."/>
            <person name="Schartl M."/>
            <person name="Bobe J."/>
            <person name="Guiguen Y."/>
        </authorList>
    </citation>
    <scope>NUCLEOTIDE SEQUENCE [LARGE SCALE GENOMIC DNA]</scope>
    <source>
        <strain evidence="11">M_S1</strain>
        <tissue evidence="11">Blood</tissue>
    </source>
</reference>
<name>A0A7J6BGU0_AMEME</name>
<gene>
    <name evidence="11" type="ORF">AMELA_G00011750</name>
</gene>
<evidence type="ECO:0000256" key="6">
    <source>
        <dbReference type="ARBA" id="ARBA00023069"/>
    </source>
</evidence>
<keyword evidence="4" id="KW-0282">Flagellum</keyword>